<gene>
    <name evidence="5" type="ORF">V6N11_084280</name>
</gene>
<dbReference type="EMBL" id="JBBPBN010000033">
    <property type="protein sequence ID" value="KAK9003644.1"/>
    <property type="molecule type" value="Genomic_DNA"/>
</dbReference>
<evidence type="ECO:0000256" key="3">
    <source>
        <dbReference type="SAM" id="MobiDB-lite"/>
    </source>
</evidence>
<comment type="caution">
    <text evidence="5">The sequence shown here is derived from an EMBL/GenBank/DDBJ whole genome shotgun (WGS) entry which is preliminary data.</text>
</comment>
<dbReference type="Pfam" id="PF17766">
    <property type="entry name" value="fn3_6"/>
    <property type="match status" value="1"/>
</dbReference>
<dbReference type="Proteomes" id="UP001396334">
    <property type="component" value="Unassembled WGS sequence"/>
</dbReference>
<feature type="region of interest" description="Disordered" evidence="3">
    <location>
        <begin position="239"/>
        <end position="264"/>
    </location>
</feature>
<evidence type="ECO:0000256" key="1">
    <source>
        <dbReference type="ARBA" id="ARBA00011073"/>
    </source>
</evidence>
<evidence type="ECO:0000259" key="4">
    <source>
        <dbReference type="Pfam" id="PF17766"/>
    </source>
</evidence>
<evidence type="ECO:0000313" key="6">
    <source>
        <dbReference type="Proteomes" id="UP001396334"/>
    </source>
</evidence>
<organism evidence="5 6">
    <name type="scientific">Hibiscus sabdariffa</name>
    <name type="common">roselle</name>
    <dbReference type="NCBI Taxonomy" id="183260"/>
    <lineage>
        <taxon>Eukaryota</taxon>
        <taxon>Viridiplantae</taxon>
        <taxon>Streptophyta</taxon>
        <taxon>Embryophyta</taxon>
        <taxon>Tracheophyta</taxon>
        <taxon>Spermatophyta</taxon>
        <taxon>Magnoliopsida</taxon>
        <taxon>eudicotyledons</taxon>
        <taxon>Gunneridae</taxon>
        <taxon>Pentapetalae</taxon>
        <taxon>rosids</taxon>
        <taxon>malvids</taxon>
        <taxon>Malvales</taxon>
        <taxon>Malvaceae</taxon>
        <taxon>Malvoideae</taxon>
        <taxon>Hibiscus</taxon>
    </lineage>
</organism>
<reference evidence="5 6" key="1">
    <citation type="journal article" date="2024" name="G3 (Bethesda)">
        <title>Genome assembly of Hibiscus sabdariffa L. provides insights into metabolisms of medicinal natural products.</title>
        <authorList>
            <person name="Kim T."/>
        </authorList>
    </citation>
    <scope>NUCLEOTIDE SEQUENCE [LARGE SCALE GENOMIC DNA]</scope>
    <source>
        <strain evidence="5">TK-2024</strain>
        <tissue evidence="5">Old leaves</tissue>
    </source>
</reference>
<keyword evidence="6" id="KW-1185">Reference proteome</keyword>
<keyword evidence="2" id="KW-0732">Signal</keyword>
<dbReference type="CDD" id="cd02120">
    <property type="entry name" value="PA_subtilisin_like"/>
    <property type="match status" value="1"/>
</dbReference>
<name>A0ABR2QSL3_9ROSI</name>
<dbReference type="PANTHER" id="PTHR10795">
    <property type="entry name" value="PROPROTEIN CONVERTASE SUBTILISIN/KEXIN"/>
    <property type="match status" value="1"/>
</dbReference>
<accession>A0ABR2QSL3</accession>
<dbReference type="Gene3D" id="2.60.40.2310">
    <property type="match status" value="1"/>
</dbReference>
<comment type="similarity">
    <text evidence="1">Belongs to the peptidase S8 family.</text>
</comment>
<dbReference type="InterPro" id="IPR041469">
    <property type="entry name" value="Subtilisin-like_FN3"/>
</dbReference>
<feature type="domain" description="Subtilisin-like protease fibronectin type-III" evidence="4">
    <location>
        <begin position="183"/>
        <end position="226"/>
    </location>
</feature>
<dbReference type="InterPro" id="IPR045051">
    <property type="entry name" value="SBT"/>
</dbReference>
<evidence type="ECO:0000256" key="2">
    <source>
        <dbReference type="ARBA" id="ARBA00022729"/>
    </source>
</evidence>
<dbReference type="Gene3D" id="3.50.30.30">
    <property type="match status" value="1"/>
</dbReference>
<evidence type="ECO:0000313" key="5">
    <source>
        <dbReference type="EMBL" id="KAK9003644.1"/>
    </source>
</evidence>
<proteinExistence type="inferred from homology"/>
<protein>
    <recommendedName>
        <fullName evidence="4">Subtilisin-like protease fibronectin type-III domain-containing protein</fullName>
    </recommendedName>
</protein>
<sequence>MADFSTLSLKGLSINSFELNGRTYPLIWGGDAANYSVGANPDISKYCITGSLNSYKVEGKIVYCETLWDGTGVLLADGVGTIMADDEITDFAFNYPLPATQISTSDGEKILDYIRSTENPIATILLGETWTDYMAPYVVSFSSRGPNPITPEILKINPTKAIMPGLVYDANETDYINFLCKQALGEKKSFTVEVTGPTISEQPISSGSIVWEDSDFQHTVRSPVVVYNVIPNLFSYSSYDSKSQKKPTFQRPSTYRKNGILGRN</sequence>